<dbReference type="InterPro" id="IPR036938">
    <property type="entry name" value="PAP2/HPO_sf"/>
</dbReference>
<evidence type="ECO:0000313" key="9">
    <source>
        <dbReference type="Proteomes" id="UP001159405"/>
    </source>
</evidence>
<keyword evidence="4 6" id="KW-1133">Transmembrane helix</keyword>
<evidence type="ECO:0000256" key="2">
    <source>
        <dbReference type="ARBA" id="ARBA00008816"/>
    </source>
</evidence>
<dbReference type="InterPro" id="IPR000326">
    <property type="entry name" value="PAP2/HPO"/>
</dbReference>
<comment type="subcellular location">
    <subcellularLocation>
        <location evidence="1">Membrane</location>
        <topology evidence="1">Multi-pass membrane protein</topology>
    </subcellularLocation>
</comment>
<evidence type="ECO:0000256" key="6">
    <source>
        <dbReference type="SAM" id="Phobius"/>
    </source>
</evidence>
<evidence type="ECO:0000256" key="3">
    <source>
        <dbReference type="ARBA" id="ARBA00022692"/>
    </source>
</evidence>
<evidence type="ECO:0000256" key="5">
    <source>
        <dbReference type="ARBA" id="ARBA00023136"/>
    </source>
</evidence>
<evidence type="ECO:0000256" key="1">
    <source>
        <dbReference type="ARBA" id="ARBA00004141"/>
    </source>
</evidence>
<dbReference type="Pfam" id="PF01569">
    <property type="entry name" value="PAP2"/>
    <property type="match status" value="1"/>
</dbReference>
<dbReference type="InterPro" id="IPR043216">
    <property type="entry name" value="PAP-like"/>
</dbReference>
<dbReference type="Proteomes" id="UP001159405">
    <property type="component" value="Unassembled WGS sequence"/>
</dbReference>
<proteinExistence type="inferred from homology"/>
<comment type="similarity">
    <text evidence="2">Belongs to the PA-phosphatase related phosphoesterase family.</text>
</comment>
<dbReference type="SMART" id="SM00014">
    <property type="entry name" value="acidPPc"/>
    <property type="match status" value="1"/>
</dbReference>
<dbReference type="CDD" id="cd03384">
    <property type="entry name" value="PAP2_wunen"/>
    <property type="match status" value="1"/>
</dbReference>
<feature type="transmembrane region" description="Helical" evidence="6">
    <location>
        <begin position="213"/>
        <end position="231"/>
    </location>
</feature>
<dbReference type="Gene3D" id="1.20.144.10">
    <property type="entry name" value="Phosphatidic acid phosphatase type 2/haloperoxidase"/>
    <property type="match status" value="1"/>
</dbReference>
<feature type="transmembrane region" description="Helical" evidence="6">
    <location>
        <begin position="190"/>
        <end position="206"/>
    </location>
</feature>
<feature type="transmembrane region" description="Helical" evidence="6">
    <location>
        <begin position="243"/>
        <end position="262"/>
    </location>
</feature>
<evidence type="ECO:0000259" key="7">
    <source>
        <dbReference type="SMART" id="SM00014"/>
    </source>
</evidence>
<keyword evidence="9" id="KW-1185">Reference proteome</keyword>
<keyword evidence="5 6" id="KW-0472">Membrane</keyword>
<keyword evidence="3 6" id="KW-0812">Transmembrane</keyword>
<evidence type="ECO:0000256" key="4">
    <source>
        <dbReference type="ARBA" id="ARBA00022989"/>
    </source>
</evidence>
<reference evidence="8 9" key="1">
    <citation type="submission" date="2022-05" db="EMBL/GenBank/DDBJ databases">
        <authorList>
            <consortium name="Genoscope - CEA"/>
            <person name="William W."/>
        </authorList>
    </citation>
    <scope>NUCLEOTIDE SEQUENCE [LARGE SCALE GENOMIC DNA]</scope>
</reference>
<name>A0ABN8P265_9CNID</name>
<gene>
    <name evidence="8" type="ORF">PLOB_00032850</name>
</gene>
<feature type="transmembrane region" description="Helical" evidence="6">
    <location>
        <begin position="62"/>
        <end position="82"/>
    </location>
</feature>
<feature type="domain" description="Phosphatidic acid phosphatase type 2/haloperoxidase" evidence="7">
    <location>
        <begin position="117"/>
        <end position="258"/>
    </location>
</feature>
<sequence>MMSSKSKLVDLLFDSTCFFLIFILFIVVRILIFGTNEGLYPTKHAFLCEDTNINWPYQEESVGVAVITFLSYIIPIVVIFIVEVSNNMGKSENDQEDEEPESFGFFSLKPWVTNMFSLIFVFVFGGFLSQIVTDLSKLTVGRLRPSFMAACKANLTGPGCQGYVTRDVCTGDLFEIKLASMSFPSGHSSISMYGMLFLALYLQAAVRTETKLLKPLLQVVAVSLSLFVGWSRIADNKHFSTDVLAGFVLGAIFAWFVAFKILKLFAIRIRKPKVYTLLPQQQRTSVADE</sequence>
<evidence type="ECO:0000313" key="8">
    <source>
        <dbReference type="EMBL" id="CAH3127240.1"/>
    </source>
</evidence>
<accession>A0ABN8P265</accession>
<dbReference type="SUPFAM" id="SSF48317">
    <property type="entry name" value="Acid phosphatase/Vanadium-dependent haloperoxidase"/>
    <property type="match status" value="1"/>
</dbReference>
<dbReference type="EMBL" id="CALNXK010000043">
    <property type="protein sequence ID" value="CAH3127240.1"/>
    <property type="molecule type" value="Genomic_DNA"/>
</dbReference>
<comment type="caution">
    <text evidence="8">The sequence shown here is derived from an EMBL/GenBank/DDBJ whole genome shotgun (WGS) entry which is preliminary data.</text>
</comment>
<feature type="transmembrane region" description="Helical" evidence="6">
    <location>
        <begin position="12"/>
        <end position="32"/>
    </location>
</feature>
<dbReference type="PANTHER" id="PTHR10165">
    <property type="entry name" value="LIPID PHOSPHATE PHOSPHATASE"/>
    <property type="match status" value="1"/>
</dbReference>
<feature type="transmembrane region" description="Helical" evidence="6">
    <location>
        <begin position="111"/>
        <end position="132"/>
    </location>
</feature>
<protein>
    <recommendedName>
        <fullName evidence="7">Phosphatidic acid phosphatase type 2/haloperoxidase domain-containing protein</fullName>
    </recommendedName>
</protein>
<organism evidence="8 9">
    <name type="scientific">Porites lobata</name>
    <dbReference type="NCBI Taxonomy" id="104759"/>
    <lineage>
        <taxon>Eukaryota</taxon>
        <taxon>Metazoa</taxon>
        <taxon>Cnidaria</taxon>
        <taxon>Anthozoa</taxon>
        <taxon>Hexacorallia</taxon>
        <taxon>Scleractinia</taxon>
        <taxon>Fungiina</taxon>
        <taxon>Poritidae</taxon>
        <taxon>Porites</taxon>
    </lineage>
</organism>
<dbReference type="PANTHER" id="PTHR10165:SF103">
    <property type="entry name" value="PHOSPHOLIPID PHOSPHATASE HOMOLOG 1.2 HOMOLOG"/>
    <property type="match status" value="1"/>
</dbReference>